<protein>
    <recommendedName>
        <fullName evidence="4">NAD(+) diphosphatase</fullName>
        <ecNumber evidence="4">3.6.1.22</ecNumber>
    </recommendedName>
</protein>
<evidence type="ECO:0000256" key="2">
    <source>
        <dbReference type="ARBA" id="ARBA00001947"/>
    </source>
</evidence>
<dbReference type="InterPro" id="IPR015375">
    <property type="entry name" value="NADH_PPase-like_N"/>
</dbReference>
<sequence length="278" mass="31692">MYRESIYKCYEPAVTPQNVNDNEKYWFAFCENKMLIKVENNNYSIPYLNNLQQINISPVRTQYLGLYKGCPCYSAEIASEEYIPVGMEFIALRALFELIDMDLFLLAGKAYQIVLWDQSNQFCGRCGSPTIEPPDERAKKCPKCGLIKYPQICPAVITAVFKDNKILLAHAKAFKNNIHGLISGFLEPGETLEECVQRELMEEVGIKVKNITYFGSQPWPYPNSLMVGFTAEYESGEISVDGTEIEKADWFSPDNLPELPSQVSIARQIIDWYTQKGL</sequence>
<dbReference type="OrthoDB" id="9787476at2"/>
<dbReference type="EMBL" id="CP061336">
    <property type="protein sequence ID" value="QNU67492.1"/>
    <property type="molecule type" value="Genomic_DNA"/>
</dbReference>
<dbReference type="GO" id="GO:0005829">
    <property type="term" value="C:cytosol"/>
    <property type="evidence" value="ECO:0007669"/>
    <property type="project" value="TreeGrafter"/>
</dbReference>
<dbReference type="RefSeq" id="WP_137697533.1">
    <property type="nucleotide sequence ID" value="NZ_CP061336.1"/>
</dbReference>
<dbReference type="NCBIfam" id="NF001299">
    <property type="entry name" value="PRK00241.1"/>
    <property type="match status" value="1"/>
</dbReference>
<comment type="catalytic activity">
    <reaction evidence="9">
        <text>a 5'-end NAD(+)-phospho-ribonucleoside in mRNA + H2O = a 5'-end phospho-adenosine-phospho-ribonucleoside in mRNA + beta-nicotinamide D-ribonucleotide + 2 H(+)</text>
        <dbReference type="Rhea" id="RHEA:60876"/>
        <dbReference type="Rhea" id="RHEA-COMP:15698"/>
        <dbReference type="Rhea" id="RHEA-COMP:15719"/>
        <dbReference type="ChEBI" id="CHEBI:14649"/>
        <dbReference type="ChEBI" id="CHEBI:15377"/>
        <dbReference type="ChEBI" id="CHEBI:15378"/>
        <dbReference type="ChEBI" id="CHEBI:144029"/>
        <dbReference type="ChEBI" id="CHEBI:144051"/>
    </reaction>
    <physiologicalReaction direction="left-to-right" evidence="9">
        <dbReference type="Rhea" id="RHEA:60877"/>
    </physiologicalReaction>
</comment>
<comment type="similarity">
    <text evidence="3">Belongs to the Nudix hydrolase family. NudC subfamily.</text>
</comment>
<dbReference type="Gene3D" id="3.90.79.10">
    <property type="entry name" value="Nucleoside Triphosphate Pyrophosphohydrolase"/>
    <property type="match status" value="1"/>
</dbReference>
<dbReference type="InterPro" id="IPR000086">
    <property type="entry name" value="NUDIX_hydrolase_dom"/>
</dbReference>
<evidence type="ECO:0000256" key="6">
    <source>
        <dbReference type="ARBA" id="ARBA00022801"/>
    </source>
</evidence>
<dbReference type="SUPFAM" id="SSF55811">
    <property type="entry name" value="Nudix"/>
    <property type="match status" value="2"/>
</dbReference>
<dbReference type="InterPro" id="IPR049734">
    <property type="entry name" value="NudC-like_C"/>
</dbReference>
<dbReference type="GO" id="GO:0035529">
    <property type="term" value="F:NADH pyrophosphatase activity"/>
    <property type="evidence" value="ECO:0007669"/>
    <property type="project" value="TreeGrafter"/>
</dbReference>
<evidence type="ECO:0000256" key="4">
    <source>
        <dbReference type="ARBA" id="ARBA00012381"/>
    </source>
</evidence>
<comment type="cofactor">
    <cofactor evidence="2">
        <name>Zn(2+)</name>
        <dbReference type="ChEBI" id="CHEBI:29105"/>
    </cofactor>
</comment>
<dbReference type="Pfam" id="PF00293">
    <property type="entry name" value="NUDIX"/>
    <property type="match status" value="1"/>
</dbReference>
<evidence type="ECO:0000256" key="7">
    <source>
        <dbReference type="ARBA" id="ARBA00022842"/>
    </source>
</evidence>
<evidence type="ECO:0000256" key="8">
    <source>
        <dbReference type="ARBA" id="ARBA00023027"/>
    </source>
</evidence>
<dbReference type="PANTHER" id="PTHR42904:SF6">
    <property type="entry name" value="NAD-CAPPED RNA HYDROLASE NUDT12"/>
    <property type="match status" value="1"/>
</dbReference>
<dbReference type="Gene3D" id="3.90.79.20">
    <property type="match status" value="1"/>
</dbReference>
<keyword evidence="7" id="KW-0460">Magnesium</keyword>
<dbReference type="AlphaFoldDB" id="A0A4U7JFF2"/>
<dbReference type="EC" id="3.6.1.22" evidence="4"/>
<evidence type="ECO:0000313" key="10">
    <source>
        <dbReference type="EMBL" id="QNU67492.1"/>
    </source>
</evidence>
<name>A0A4U7JFF2_9FIRM</name>
<proteinExistence type="inferred from homology"/>
<accession>A0A4U7JFF2</accession>
<dbReference type="Pfam" id="PF09296">
    <property type="entry name" value="NUDIX-like"/>
    <property type="match status" value="1"/>
</dbReference>
<dbReference type="InterPro" id="IPR015797">
    <property type="entry name" value="NUDIX_hydrolase-like_dom_sf"/>
</dbReference>
<dbReference type="GO" id="GO:0019677">
    <property type="term" value="P:NAD+ catabolic process"/>
    <property type="evidence" value="ECO:0007669"/>
    <property type="project" value="TreeGrafter"/>
</dbReference>
<dbReference type="KEGG" id="rher:EHE19_002915"/>
<dbReference type="InterPro" id="IPR050241">
    <property type="entry name" value="NAD-cap_RNA_hydrolase_NudC"/>
</dbReference>
<evidence type="ECO:0000256" key="5">
    <source>
        <dbReference type="ARBA" id="ARBA00022723"/>
    </source>
</evidence>
<organism evidence="10 11">
    <name type="scientific">Ruminiclostridium herbifermentans</name>
    <dbReference type="NCBI Taxonomy" id="2488810"/>
    <lineage>
        <taxon>Bacteria</taxon>
        <taxon>Bacillati</taxon>
        <taxon>Bacillota</taxon>
        <taxon>Clostridia</taxon>
        <taxon>Eubacteriales</taxon>
        <taxon>Oscillospiraceae</taxon>
        <taxon>Ruminiclostridium</taxon>
    </lineage>
</organism>
<dbReference type="PANTHER" id="PTHR42904">
    <property type="entry name" value="NUDIX HYDROLASE, NUDC SUBFAMILY"/>
    <property type="match status" value="1"/>
</dbReference>
<keyword evidence="11" id="KW-1185">Reference proteome</keyword>
<evidence type="ECO:0000313" key="11">
    <source>
        <dbReference type="Proteomes" id="UP000306409"/>
    </source>
</evidence>
<keyword evidence="6 10" id="KW-0378">Hydrolase</keyword>
<dbReference type="InterPro" id="IPR020084">
    <property type="entry name" value="NUDIX_hydrolase_CS"/>
</dbReference>
<dbReference type="PROSITE" id="PS00893">
    <property type="entry name" value="NUDIX_BOX"/>
    <property type="match status" value="1"/>
</dbReference>
<dbReference type="PROSITE" id="PS51462">
    <property type="entry name" value="NUDIX"/>
    <property type="match status" value="1"/>
</dbReference>
<comment type="cofactor">
    <cofactor evidence="1">
        <name>Mg(2+)</name>
        <dbReference type="ChEBI" id="CHEBI:18420"/>
    </cofactor>
</comment>
<dbReference type="GO" id="GO:0046872">
    <property type="term" value="F:metal ion binding"/>
    <property type="evidence" value="ECO:0007669"/>
    <property type="project" value="UniProtKB-KW"/>
</dbReference>
<evidence type="ECO:0000256" key="9">
    <source>
        <dbReference type="ARBA" id="ARBA00023679"/>
    </source>
</evidence>
<evidence type="ECO:0000256" key="1">
    <source>
        <dbReference type="ARBA" id="ARBA00001946"/>
    </source>
</evidence>
<evidence type="ECO:0000256" key="3">
    <source>
        <dbReference type="ARBA" id="ARBA00009595"/>
    </source>
</evidence>
<keyword evidence="5" id="KW-0479">Metal-binding</keyword>
<dbReference type="InterPro" id="IPR015376">
    <property type="entry name" value="Znr_NADH_PPase"/>
</dbReference>
<dbReference type="GO" id="GO:0006742">
    <property type="term" value="P:NADP+ catabolic process"/>
    <property type="evidence" value="ECO:0007669"/>
    <property type="project" value="TreeGrafter"/>
</dbReference>
<keyword evidence="8" id="KW-0520">NAD</keyword>
<dbReference type="Proteomes" id="UP000306409">
    <property type="component" value="Chromosome"/>
</dbReference>
<reference evidence="10 11" key="1">
    <citation type="submission" date="2020-09" db="EMBL/GenBank/DDBJ databases">
        <title>Characterization and genome sequencing of Ruminiclostridium sp. nov. MA18.</title>
        <authorList>
            <person name="Rettenmaier R."/>
            <person name="Kowollik M.-L."/>
            <person name="Liebl W."/>
            <person name="Zverlov V."/>
        </authorList>
    </citation>
    <scope>NUCLEOTIDE SEQUENCE [LARGE SCALE GENOMIC DNA]</scope>
    <source>
        <strain evidence="10 11">MA18</strain>
    </source>
</reference>
<dbReference type="Pfam" id="PF09297">
    <property type="entry name" value="Zn_ribbon_NUD"/>
    <property type="match status" value="1"/>
</dbReference>
<dbReference type="CDD" id="cd03429">
    <property type="entry name" value="NUDIX_NADH_pyrophosphatase_Nudt13"/>
    <property type="match status" value="1"/>
</dbReference>
<gene>
    <name evidence="10" type="primary">nudC</name>
    <name evidence="10" type="ORF">EHE19_002915</name>
</gene>